<dbReference type="AlphaFoldDB" id="A0A1N7F358"/>
<proteinExistence type="predicted"/>
<feature type="region of interest" description="Disordered" evidence="1">
    <location>
        <begin position="1"/>
        <end position="24"/>
    </location>
</feature>
<name>A0A1N7F358_9EURY</name>
<protein>
    <submittedName>
        <fullName evidence="2">Uncharacterized protein</fullName>
    </submittedName>
</protein>
<reference evidence="3" key="1">
    <citation type="submission" date="2017-01" db="EMBL/GenBank/DDBJ databases">
        <authorList>
            <person name="Varghese N."/>
            <person name="Submissions S."/>
        </authorList>
    </citation>
    <scope>NUCLEOTIDE SEQUENCE [LARGE SCALE GENOMIC DNA]</scope>
    <source>
        <strain evidence="3">CGMCC 1.7737</strain>
    </source>
</reference>
<evidence type="ECO:0000256" key="1">
    <source>
        <dbReference type="SAM" id="MobiDB-lite"/>
    </source>
</evidence>
<evidence type="ECO:0000313" key="3">
    <source>
        <dbReference type="Proteomes" id="UP000186914"/>
    </source>
</evidence>
<keyword evidence="3" id="KW-1185">Reference proteome</keyword>
<evidence type="ECO:0000313" key="2">
    <source>
        <dbReference type="EMBL" id="SIR94741.1"/>
    </source>
</evidence>
<dbReference type="Proteomes" id="UP000186914">
    <property type="component" value="Unassembled WGS sequence"/>
</dbReference>
<dbReference type="EMBL" id="FTNO01000007">
    <property type="protein sequence ID" value="SIR94741.1"/>
    <property type="molecule type" value="Genomic_DNA"/>
</dbReference>
<gene>
    <name evidence="2" type="ORF">SAMN05421858_4760</name>
</gene>
<dbReference type="RefSeq" id="WP_076433187.1">
    <property type="nucleotide sequence ID" value="NZ_FTNO01000007.1"/>
</dbReference>
<accession>A0A1N7F358</accession>
<organism evidence="2 3">
    <name type="scientific">Haladaptatus litoreus</name>
    <dbReference type="NCBI Taxonomy" id="553468"/>
    <lineage>
        <taxon>Archaea</taxon>
        <taxon>Methanobacteriati</taxon>
        <taxon>Methanobacteriota</taxon>
        <taxon>Stenosarchaea group</taxon>
        <taxon>Halobacteria</taxon>
        <taxon>Halobacteriales</taxon>
        <taxon>Haladaptataceae</taxon>
        <taxon>Haladaptatus</taxon>
    </lineage>
</organism>
<sequence length="106" mass="12004">MSQRFSSKHLKSEPQTRRKISSMGSMWMANKLAREGTDDDISSELASEDSPPYVTVTVLFTRKEYTAAILVVVGEGKEIILLEALFMVTWVRREIRNSMTGVSIVY</sequence>